<dbReference type="Proteomes" id="UP000016933">
    <property type="component" value="Unassembled WGS sequence"/>
</dbReference>
<dbReference type="eggNOG" id="ENOG502RYJ6">
    <property type="taxonomic scope" value="Eukaryota"/>
</dbReference>
<name>N1Q1V9_DOTSN</name>
<feature type="domain" description="Cell wall mannoprotein PIR1-like C-terminal" evidence="3">
    <location>
        <begin position="62"/>
        <end position="143"/>
    </location>
</feature>
<dbReference type="Pfam" id="PF22799">
    <property type="entry name" value="PIR1-like_C"/>
    <property type="match status" value="1"/>
</dbReference>
<organism evidence="4 5">
    <name type="scientific">Dothistroma septosporum (strain NZE10 / CBS 128990)</name>
    <name type="common">Red band needle blight fungus</name>
    <name type="synonym">Mycosphaerella pini</name>
    <dbReference type="NCBI Taxonomy" id="675120"/>
    <lineage>
        <taxon>Eukaryota</taxon>
        <taxon>Fungi</taxon>
        <taxon>Dikarya</taxon>
        <taxon>Ascomycota</taxon>
        <taxon>Pezizomycotina</taxon>
        <taxon>Dothideomycetes</taxon>
        <taxon>Dothideomycetidae</taxon>
        <taxon>Mycosphaerellales</taxon>
        <taxon>Mycosphaerellaceae</taxon>
        <taxon>Dothistroma</taxon>
    </lineage>
</organism>
<evidence type="ECO:0000259" key="2">
    <source>
        <dbReference type="Pfam" id="PF09792"/>
    </source>
</evidence>
<dbReference type="HOGENOM" id="CLU_033570_0_0_1"/>
<evidence type="ECO:0000259" key="3">
    <source>
        <dbReference type="Pfam" id="PF22799"/>
    </source>
</evidence>
<dbReference type="Pfam" id="PF09792">
    <property type="entry name" value="But2"/>
    <property type="match status" value="1"/>
</dbReference>
<dbReference type="PANTHER" id="PTHR39613:SF1">
    <property type="entry name" value="ANCHORED CELL WALL PROTEIN, PUTATIVE (AFU_ORTHOLOGUE AFUA_4G08960)-RELATED"/>
    <property type="match status" value="1"/>
</dbReference>
<dbReference type="InterPro" id="IPR018620">
    <property type="entry name" value="Ubiquitin3-bd_protein_But2_C"/>
</dbReference>
<dbReference type="PANTHER" id="PTHR39613">
    <property type="entry name" value="ANCHORED CELL WALL PROTEIN, PUTATIVE (AFU_ORTHOLOGUE AFUA_4G08960)-RELATED"/>
    <property type="match status" value="1"/>
</dbReference>
<dbReference type="OMA" id="HACNCEV"/>
<dbReference type="STRING" id="675120.N1Q1V9"/>
<feature type="signal peptide" evidence="1">
    <location>
        <begin position="1"/>
        <end position="16"/>
    </location>
</feature>
<evidence type="ECO:0000256" key="1">
    <source>
        <dbReference type="SAM" id="SignalP"/>
    </source>
</evidence>
<sequence length="432" mass="45215">MKAAFHAAAFAAVASAAVLRREQCCFQITATGGVSGVMGHLSDGQNRINGSYSAATYCLNNGVMMNDIGDTCLVTMDNDVTHQFQCDEHPESAPLSPTTGWSVSSNGSLLFQNNDQFYACPATDTEYNVYTQWLNGQDKCKAIKLNTNSNSTCIASAGSQSAPSGSATTVPSYNTQTAPVNSATTEATTADTIPSYGSSSKPVVPAYSSASTSSVETAPVYSSGSTPSTPAYSSAPVASVETTAVYSSVSIPIVPGYESSASIPFVSTPVESAPTQLSGAYQTPHLIEWIAKEYPDTAYGTKLNASINADCDTLFNFDIPQSYEGKTCSVIFLFPEEKDLETSAYTFSGSGNLVFSELSGAATEQTTYNTCPAVSSTLDSIAIQPGNSYVVASAPCAAGTTETYKLSSENGLTLEFFEDWNPSSLGLYVTAC</sequence>
<dbReference type="InterPro" id="IPR054508">
    <property type="entry name" value="PIR1-like_C"/>
</dbReference>
<keyword evidence="1" id="KW-0732">Signal</keyword>
<feature type="domain" description="Ubiquitin 3 binding protein But2 C-terminal" evidence="2">
    <location>
        <begin position="282"/>
        <end position="422"/>
    </location>
</feature>
<reference evidence="4 5" key="2">
    <citation type="journal article" date="2012" name="PLoS Pathog.">
        <title>Diverse lifestyles and strategies of plant pathogenesis encoded in the genomes of eighteen Dothideomycetes fungi.</title>
        <authorList>
            <person name="Ohm R.A."/>
            <person name="Feau N."/>
            <person name="Henrissat B."/>
            <person name="Schoch C.L."/>
            <person name="Horwitz B.A."/>
            <person name="Barry K.W."/>
            <person name="Condon B.J."/>
            <person name="Copeland A.C."/>
            <person name="Dhillon B."/>
            <person name="Glaser F."/>
            <person name="Hesse C.N."/>
            <person name="Kosti I."/>
            <person name="LaButti K."/>
            <person name="Lindquist E.A."/>
            <person name="Lucas S."/>
            <person name="Salamov A.A."/>
            <person name="Bradshaw R.E."/>
            <person name="Ciuffetti L."/>
            <person name="Hamelin R.C."/>
            <person name="Kema G.H.J."/>
            <person name="Lawrence C."/>
            <person name="Scott J.A."/>
            <person name="Spatafora J.W."/>
            <person name="Turgeon B.G."/>
            <person name="de Wit P.J.G.M."/>
            <person name="Zhong S."/>
            <person name="Goodwin S.B."/>
            <person name="Grigoriev I.V."/>
        </authorList>
    </citation>
    <scope>NUCLEOTIDE SEQUENCE [LARGE SCALE GENOMIC DNA]</scope>
    <source>
        <strain evidence="5">NZE10 / CBS 128990</strain>
    </source>
</reference>
<gene>
    <name evidence="4" type="ORF">DOTSEDRAFT_143855</name>
</gene>
<accession>N1Q1V9</accession>
<proteinExistence type="predicted"/>
<dbReference type="OrthoDB" id="4657524at2759"/>
<keyword evidence="5" id="KW-1185">Reference proteome</keyword>
<feature type="chain" id="PRO_5004110367" evidence="1">
    <location>
        <begin position="17"/>
        <end position="432"/>
    </location>
</feature>
<protein>
    <submittedName>
        <fullName evidence="4">Uncharacterized protein</fullName>
    </submittedName>
</protein>
<evidence type="ECO:0000313" key="5">
    <source>
        <dbReference type="Proteomes" id="UP000016933"/>
    </source>
</evidence>
<evidence type="ECO:0000313" key="4">
    <source>
        <dbReference type="EMBL" id="EME49662.1"/>
    </source>
</evidence>
<dbReference type="AlphaFoldDB" id="N1Q1V9"/>
<dbReference type="EMBL" id="KB446535">
    <property type="protein sequence ID" value="EME49662.1"/>
    <property type="molecule type" value="Genomic_DNA"/>
</dbReference>
<reference evidence="5" key="1">
    <citation type="journal article" date="2012" name="PLoS Genet.">
        <title>The genomes of the fungal plant pathogens Cladosporium fulvum and Dothistroma septosporum reveal adaptation to different hosts and lifestyles but also signatures of common ancestry.</title>
        <authorList>
            <person name="de Wit P.J.G.M."/>
            <person name="van der Burgt A."/>
            <person name="Oekmen B."/>
            <person name="Stergiopoulos I."/>
            <person name="Abd-Elsalam K.A."/>
            <person name="Aerts A.L."/>
            <person name="Bahkali A.H."/>
            <person name="Beenen H.G."/>
            <person name="Chettri P."/>
            <person name="Cox M.P."/>
            <person name="Datema E."/>
            <person name="de Vries R.P."/>
            <person name="Dhillon B."/>
            <person name="Ganley A.R."/>
            <person name="Griffiths S.A."/>
            <person name="Guo Y."/>
            <person name="Hamelin R.C."/>
            <person name="Henrissat B."/>
            <person name="Kabir M.S."/>
            <person name="Jashni M.K."/>
            <person name="Kema G."/>
            <person name="Klaubauf S."/>
            <person name="Lapidus A."/>
            <person name="Levasseur A."/>
            <person name="Lindquist E."/>
            <person name="Mehrabi R."/>
            <person name="Ohm R.A."/>
            <person name="Owen T.J."/>
            <person name="Salamov A."/>
            <person name="Schwelm A."/>
            <person name="Schijlen E."/>
            <person name="Sun H."/>
            <person name="van den Burg H.A."/>
            <person name="van Ham R.C.H.J."/>
            <person name="Zhang S."/>
            <person name="Goodwin S.B."/>
            <person name="Grigoriev I.V."/>
            <person name="Collemare J."/>
            <person name="Bradshaw R.E."/>
        </authorList>
    </citation>
    <scope>NUCLEOTIDE SEQUENCE [LARGE SCALE GENOMIC DNA]</scope>
    <source>
        <strain evidence="5">NZE10 / CBS 128990</strain>
    </source>
</reference>